<dbReference type="EMBL" id="JNBW01000735">
    <property type="protein sequence ID" value="OJH14068.1"/>
    <property type="molecule type" value="Genomic_DNA"/>
</dbReference>
<evidence type="ECO:0000259" key="1">
    <source>
        <dbReference type="Pfam" id="PF25882"/>
    </source>
</evidence>
<proteinExistence type="predicted"/>
<keyword evidence="2" id="KW-0614">Plasmid</keyword>
<sequence>RFQLKKQESYDFYKKNAKFTAFILEELLENQKDFLKKLFKKYEELKI</sequence>
<organism evidence="2">
    <name type="scientific">Borrelia bissettiae</name>
    <name type="common">Borreliella bissettiae</name>
    <dbReference type="NCBI Taxonomy" id="64897"/>
    <lineage>
        <taxon>Bacteria</taxon>
        <taxon>Pseudomonadati</taxon>
        <taxon>Spirochaetota</taxon>
        <taxon>Spirochaetia</taxon>
        <taxon>Spirochaetales</taxon>
        <taxon>Borreliaceae</taxon>
        <taxon>Borreliella</taxon>
    </lineage>
</organism>
<gene>
    <name evidence="2" type="ORF">ER70_10910</name>
</gene>
<dbReference type="AlphaFoldDB" id="A0A1L8Z8J0"/>
<geneLocation type="plasmid" evidence="2">
    <name>unnamed</name>
</geneLocation>
<evidence type="ECO:0000313" key="2">
    <source>
        <dbReference type="EMBL" id="OJH14068.1"/>
    </source>
</evidence>
<protein>
    <submittedName>
        <fullName evidence="2">Permease</fullName>
    </submittedName>
</protein>
<reference evidence="2" key="1">
    <citation type="journal article" date="2015" name="Microbiology">
        <title>Similarities in murine infection and immune response to Borrelia bissettii and Borrelia burgdorferi sensu stricto.</title>
        <authorList>
            <person name="Leydet B.F.Jr."/>
            <person name="Liang F.T."/>
        </authorList>
    </citation>
    <scope>NUCLEOTIDE SEQUENCE [LARGE SCALE GENOMIC DNA]</scope>
    <source>
        <strain evidence="2">CO275</strain>
        <plasmid evidence="2">unnamed</plasmid>
    </source>
</reference>
<dbReference type="InterPro" id="IPR058551">
    <property type="entry name" value="Plasmid_parti_C"/>
</dbReference>
<feature type="non-terminal residue" evidence="2">
    <location>
        <position position="1"/>
    </location>
</feature>
<feature type="domain" description="Plasmid partition protein putative C-terminal" evidence="1">
    <location>
        <begin position="1"/>
        <end position="44"/>
    </location>
</feature>
<accession>A0A1L8Z8J0</accession>
<comment type="caution">
    <text evidence="2">The sequence shown here is derived from an EMBL/GenBank/DDBJ whole genome shotgun (WGS) entry which is preliminary data.</text>
</comment>
<dbReference type="Pfam" id="PF25882">
    <property type="entry name" value="Plasmid_parti_C"/>
    <property type="match status" value="1"/>
</dbReference>
<name>A0A1L8Z8J0_BORBI</name>
<reference evidence="2" key="2">
    <citation type="submission" date="2015-07" db="EMBL/GenBank/DDBJ databases">
        <authorList>
            <person name="Noorani M."/>
        </authorList>
    </citation>
    <scope>NUCLEOTIDE SEQUENCE</scope>
    <source>
        <strain evidence="2">CO275</strain>
        <plasmid evidence="2">unnamed</plasmid>
    </source>
</reference>